<feature type="transmembrane region" description="Helical" evidence="1">
    <location>
        <begin position="20"/>
        <end position="46"/>
    </location>
</feature>
<gene>
    <name evidence="2" type="ORF">K435DRAFT_207177</name>
</gene>
<organism evidence="2 3">
    <name type="scientific">Dendrothele bispora (strain CBS 962.96)</name>
    <dbReference type="NCBI Taxonomy" id="1314807"/>
    <lineage>
        <taxon>Eukaryota</taxon>
        <taxon>Fungi</taxon>
        <taxon>Dikarya</taxon>
        <taxon>Basidiomycota</taxon>
        <taxon>Agaricomycotina</taxon>
        <taxon>Agaricomycetes</taxon>
        <taxon>Agaricomycetidae</taxon>
        <taxon>Agaricales</taxon>
        <taxon>Agaricales incertae sedis</taxon>
        <taxon>Dendrothele</taxon>
    </lineage>
</organism>
<keyword evidence="1" id="KW-0472">Membrane</keyword>
<evidence type="ECO:0000313" key="3">
    <source>
        <dbReference type="Proteomes" id="UP000297245"/>
    </source>
</evidence>
<evidence type="ECO:0000313" key="2">
    <source>
        <dbReference type="EMBL" id="THU92628.1"/>
    </source>
</evidence>
<sequence length="52" mass="5860">MLPDLLMHRLYSYSVVFMDLPLFSLIYVLVTVVGSPLACSLLSTLFDHFPAL</sequence>
<keyword evidence="3" id="KW-1185">Reference proteome</keyword>
<name>A0A4S8LUE6_DENBC</name>
<dbReference type="Proteomes" id="UP000297245">
    <property type="component" value="Unassembled WGS sequence"/>
</dbReference>
<proteinExistence type="predicted"/>
<protein>
    <submittedName>
        <fullName evidence="2">Uncharacterized protein</fullName>
    </submittedName>
</protein>
<dbReference type="AlphaFoldDB" id="A0A4S8LUE6"/>
<reference evidence="2 3" key="1">
    <citation type="journal article" date="2019" name="Nat. Ecol. Evol.">
        <title>Megaphylogeny resolves global patterns of mushroom evolution.</title>
        <authorList>
            <person name="Varga T."/>
            <person name="Krizsan K."/>
            <person name="Foldi C."/>
            <person name="Dima B."/>
            <person name="Sanchez-Garcia M."/>
            <person name="Sanchez-Ramirez S."/>
            <person name="Szollosi G.J."/>
            <person name="Szarkandi J.G."/>
            <person name="Papp V."/>
            <person name="Albert L."/>
            <person name="Andreopoulos W."/>
            <person name="Angelini C."/>
            <person name="Antonin V."/>
            <person name="Barry K.W."/>
            <person name="Bougher N.L."/>
            <person name="Buchanan P."/>
            <person name="Buyck B."/>
            <person name="Bense V."/>
            <person name="Catcheside P."/>
            <person name="Chovatia M."/>
            <person name="Cooper J."/>
            <person name="Damon W."/>
            <person name="Desjardin D."/>
            <person name="Finy P."/>
            <person name="Geml J."/>
            <person name="Haridas S."/>
            <person name="Hughes K."/>
            <person name="Justo A."/>
            <person name="Karasinski D."/>
            <person name="Kautmanova I."/>
            <person name="Kiss B."/>
            <person name="Kocsube S."/>
            <person name="Kotiranta H."/>
            <person name="LaButti K.M."/>
            <person name="Lechner B.E."/>
            <person name="Liimatainen K."/>
            <person name="Lipzen A."/>
            <person name="Lukacs Z."/>
            <person name="Mihaltcheva S."/>
            <person name="Morgado L.N."/>
            <person name="Niskanen T."/>
            <person name="Noordeloos M.E."/>
            <person name="Ohm R.A."/>
            <person name="Ortiz-Santana B."/>
            <person name="Ovrebo C."/>
            <person name="Racz N."/>
            <person name="Riley R."/>
            <person name="Savchenko A."/>
            <person name="Shiryaev A."/>
            <person name="Soop K."/>
            <person name="Spirin V."/>
            <person name="Szebenyi C."/>
            <person name="Tomsovsky M."/>
            <person name="Tulloss R.E."/>
            <person name="Uehling J."/>
            <person name="Grigoriev I.V."/>
            <person name="Vagvolgyi C."/>
            <person name="Papp T."/>
            <person name="Martin F.M."/>
            <person name="Miettinen O."/>
            <person name="Hibbett D.S."/>
            <person name="Nagy L.G."/>
        </authorList>
    </citation>
    <scope>NUCLEOTIDE SEQUENCE [LARGE SCALE GENOMIC DNA]</scope>
    <source>
        <strain evidence="2 3">CBS 962.96</strain>
    </source>
</reference>
<keyword evidence="1" id="KW-1133">Transmembrane helix</keyword>
<accession>A0A4S8LUE6</accession>
<evidence type="ECO:0000256" key="1">
    <source>
        <dbReference type="SAM" id="Phobius"/>
    </source>
</evidence>
<keyword evidence="1" id="KW-0812">Transmembrane</keyword>
<dbReference type="EMBL" id="ML179273">
    <property type="protein sequence ID" value="THU92628.1"/>
    <property type="molecule type" value="Genomic_DNA"/>
</dbReference>